<keyword evidence="3" id="KW-1185">Reference proteome</keyword>
<dbReference type="RefSeq" id="WP_379520680.1">
    <property type="nucleotide sequence ID" value="NZ_JBHSPA010000062.1"/>
</dbReference>
<dbReference type="InterPro" id="IPR000477">
    <property type="entry name" value="RT_dom"/>
</dbReference>
<evidence type="ECO:0000259" key="1">
    <source>
        <dbReference type="PROSITE" id="PS50878"/>
    </source>
</evidence>
<gene>
    <name evidence="2" type="ORF">ACFPZ3_45755</name>
</gene>
<protein>
    <recommendedName>
        <fullName evidence="1">Reverse transcriptase domain-containing protein</fullName>
    </recommendedName>
</protein>
<feature type="domain" description="Reverse transcriptase" evidence="1">
    <location>
        <begin position="46"/>
        <end position="274"/>
    </location>
</feature>
<proteinExistence type="predicted"/>
<evidence type="ECO:0000313" key="3">
    <source>
        <dbReference type="Proteomes" id="UP001596058"/>
    </source>
</evidence>
<evidence type="ECO:0000313" key="2">
    <source>
        <dbReference type="EMBL" id="MFC5831203.1"/>
    </source>
</evidence>
<organism evidence="2 3">
    <name type="scientific">Nonomuraea insulae</name>
    <dbReference type="NCBI Taxonomy" id="1616787"/>
    <lineage>
        <taxon>Bacteria</taxon>
        <taxon>Bacillati</taxon>
        <taxon>Actinomycetota</taxon>
        <taxon>Actinomycetes</taxon>
        <taxon>Streptosporangiales</taxon>
        <taxon>Streptosporangiaceae</taxon>
        <taxon>Nonomuraea</taxon>
    </lineage>
</organism>
<name>A0ABW1D1V6_9ACTN</name>
<sequence length="508" mass="57474">MDSLPQTLIKSLKIFEAVELELQAVRNLIPPEPWTEALASKKKEVTAWISSMLSSNYRPTGSVLTNAKKASHGIRPVPTLGLAERVVYRSLVEYILREHRVGSRTQKDYRDFVIAPIVFAHARSKENKRLEEAQLPTLRNIRYIVESDITAFYQYIDHEVLRRELELQTGKTEAVAYLIQFLAELEGKAYGLPQLLGPSDDLSEVHIGIMERDLVRQGLYLWRFNDDFRVACESYSDALGAIEMLAESARAIGLVIADHKTLTPSVRTYVRRALRSEPDTLNADVDLDTAQIELSDYLDPGGEKTIEEASTAIRRIALDPSDPQSINLKDIKRDETTILRNALASLTRFSSDVGLAYMQRLFSFVPSLTPEIAHYLIAMHEGHGEKVEQLWDKLSQRASSEWQSLWLIYVSRYLGITGGSSSRIDWIRKQKNKGQGRLIHGEAEIALAMISETSFAELDRALRMESQALAPWYVLAVKQLTKGETAPTDKQIEAVKNSSRLYRWLLGD</sequence>
<dbReference type="EMBL" id="JBHSPA010000062">
    <property type="protein sequence ID" value="MFC5831203.1"/>
    <property type="molecule type" value="Genomic_DNA"/>
</dbReference>
<reference evidence="3" key="1">
    <citation type="journal article" date="2019" name="Int. J. Syst. Evol. Microbiol.">
        <title>The Global Catalogue of Microorganisms (GCM) 10K type strain sequencing project: providing services to taxonomists for standard genome sequencing and annotation.</title>
        <authorList>
            <consortium name="The Broad Institute Genomics Platform"/>
            <consortium name="The Broad Institute Genome Sequencing Center for Infectious Disease"/>
            <person name="Wu L."/>
            <person name="Ma J."/>
        </authorList>
    </citation>
    <scope>NUCLEOTIDE SEQUENCE [LARGE SCALE GENOMIC DNA]</scope>
    <source>
        <strain evidence="3">CCUG 53903</strain>
    </source>
</reference>
<dbReference type="Proteomes" id="UP001596058">
    <property type="component" value="Unassembled WGS sequence"/>
</dbReference>
<comment type="caution">
    <text evidence="2">The sequence shown here is derived from an EMBL/GenBank/DDBJ whole genome shotgun (WGS) entry which is preliminary data.</text>
</comment>
<dbReference type="PROSITE" id="PS50878">
    <property type="entry name" value="RT_POL"/>
    <property type="match status" value="1"/>
</dbReference>
<accession>A0ABW1D1V6</accession>